<feature type="domain" description="GFO/IDH/MocA-like oxidoreductase" evidence="2">
    <location>
        <begin position="133"/>
        <end position="271"/>
    </location>
</feature>
<name>A0ABW5PB75_9BACL</name>
<dbReference type="EMBL" id="JBHUME010000007">
    <property type="protein sequence ID" value="MFD2612435.1"/>
    <property type="molecule type" value="Genomic_DNA"/>
</dbReference>
<dbReference type="RefSeq" id="WP_377602000.1">
    <property type="nucleotide sequence ID" value="NZ_JBHUME010000007.1"/>
</dbReference>
<dbReference type="PANTHER" id="PTHR43249">
    <property type="entry name" value="UDP-N-ACETYL-2-AMINO-2-DEOXY-D-GLUCURONATE OXIDASE"/>
    <property type="match status" value="1"/>
</dbReference>
<feature type="domain" description="Gfo/Idh/MocA-like oxidoreductase N-terminal" evidence="1">
    <location>
        <begin position="4"/>
        <end position="124"/>
    </location>
</feature>
<dbReference type="InterPro" id="IPR055170">
    <property type="entry name" value="GFO_IDH_MocA-like_dom"/>
</dbReference>
<dbReference type="InterPro" id="IPR036291">
    <property type="entry name" value="NAD(P)-bd_dom_sf"/>
</dbReference>
<keyword evidence="4" id="KW-1185">Reference proteome</keyword>
<dbReference type="Proteomes" id="UP001597541">
    <property type="component" value="Unassembled WGS sequence"/>
</dbReference>
<dbReference type="InterPro" id="IPR000683">
    <property type="entry name" value="Gfo/Idh/MocA-like_OxRdtase_N"/>
</dbReference>
<dbReference type="Gene3D" id="3.40.50.720">
    <property type="entry name" value="NAD(P)-binding Rossmann-like Domain"/>
    <property type="match status" value="1"/>
</dbReference>
<dbReference type="Pfam" id="PF22725">
    <property type="entry name" value="GFO_IDH_MocA_C3"/>
    <property type="match status" value="1"/>
</dbReference>
<dbReference type="SUPFAM" id="SSF51735">
    <property type="entry name" value="NAD(P)-binding Rossmann-fold domains"/>
    <property type="match status" value="1"/>
</dbReference>
<comment type="caution">
    <text evidence="3">The sequence shown here is derived from an EMBL/GenBank/DDBJ whole genome shotgun (WGS) entry which is preliminary data.</text>
</comment>
<accession>A0ABW5PB75</accession>
<reference evidence="4" key="1">
    <citation type="journal article" date="2019" name="Int. J. Syst. Evol. Microbiol.">
        <title>The Global Catalogue of Microorganisms (GCM) 10K type strain sequencing project: providing services to taxonomists for standard genome sequencing and annotation.</title>
        <authorList>
            <consortium name="The Broad Institute Genomics Platform"/>
            <consortium name="The Broad Institute Genome Sequencing Center for Infectious Disease"/>
            <person name="Wu L."/>
            <person name="Ma J."/>
        </authorList>
    </citation>
    <scope>NUCLEOTIDE SEQUENCE [LARGE SCALE GENOMIC DNA]</scope>
    <source>
        <strain evidence="4">KCTC 3950</strain>
    </source>
</reference>
<evidence type="ECO:0000313" key="4">
    <source>
        <dbReference type="Proteomes" id="UP001597541"/>
    </source>
</evidence>
<sequence>MKKLRVGIIGTGQVAQVAHIPGYLKRKDEVEIVAVSNRSRDKAEEVAAQYGVPNVYDSYEEMLRECELDAVSVCTPNKFHAAAAIAALQAGCHVFCEKPPALTVEEAAEMAAAARSAGKILTYNLHFRQSAEVRALKKFVDGGELGEVYHAKVQALRRRGIPGWGIFTNKEIQGGGPLIDIGIHMLDSALYLMDFPEPASVYAVTHQRLGNRPGVGLMGSWNPDLFTVEDLAAGMIRFKNGASLVLESSFALNMKERTVMNVHLYGEAGGLTLFPPTIYQEKHGSLIDTVIPFLDEEDKQEKSISHFIDCCLHGNKPLITAEQGIILQKIINGLYRSAETGESVTL</sequence>
<organism evidence="3 4">
    <name type="scientific">Paenibacillus gansuensis</name>
    <dbReference type="NCBI Taxonomy" id="306542"/>
    <lineage>
        <taxon>Bacteria</taxon>
        <taxon>Bacillati</taxon>
        <taxon>Bacillota</taxon>
        <taxon>Bacilli</taxon>
        <taxon>Bacillales</taxon>
        <taxon>Paenibacillaceae</taxon>
        <taxon>Paenibacillus</taxon>
    </lineage>
</organism>
<dbReference type="SUPFAM" id="SSF55347">
    <property type="entry name" value="Glyceraldehyde-3-phosphate dehydrogenase-like, C-terminal domain"/>
    <property type="match status" value="1"/>
</dbReference>
<proteinExistence type="predicted"/>
<evidence type="ECO:0000259" key="1">
    <source>
        <dbReference type="Pfam" id="PF01408"/>
    </source>
</evidence>
<gene>
    <name evidence="3" type="ORF">ACFSUF_08380</name>
</gene>
<evidence type="ECO:0000259" key="2">
    <source>
        <dbReference type="Pfam" id="PF22725"/>
    </source>
</evidence>
<dbReference type="InterPro" id="IPR052515">
    <property type="entry name" value="Gfo/Idh/MocA_Oxidoreductase"/>
</dbReference>
<dbReference type="PANTHER" id="PTHR43249:SF1">
    <property type="entry name" value="D-GLUCOSIDE 3-DEHYDROGENASE"/>
    <property type="match status" value="1"/>
</dbReference>
<dbReference type="Pfam" id="PF01408">
    <property type="entry name" value="GFO_IDH_MocA"/>
    <property type="match status" value="1"/>
</dbReference>
<evidence type="ECO:0000313" key="3">
    <source>
        <dbReference type="EMBL" id="MFD2612435.1"/>
    </source>
</evidence>
<dbReference type="Gene3D" id="3.30.360.10">
    <property type="entry name" value="Dihydrodipicolinate Reductase, domain 2"/>
    <property type="match status" value="1"/>
</dbReference>
<protein>
    <submittedName>
        <fullName evidence="3">Gfo/Idh/MocA family protein</fullName>
    </submittedName>
</protein>